<comment type="caution">
    <text evidence="7">The sequence shown here is derived from an EMBL/GenBank/DDBJ whole genome shotgun (WGS) entry which is preliminary data.</text>
</comment>
<feature type="compositionally biased region" description="Basic and acidic residues" evidence="5">
    <location>
        <begin position="528"/>
        <end position="557"/>
    </location>
</feature>
<dbReference type="Proteomes" id="UP001378592">
    <property type="component" value="Unassembled WGS sequence"/>
</dbReference>
<dbReference type="EMBL" id="JAZDUA010000051">
    <property type="protein sequence ID" value="KAK7870830.1"/>
    <property type="molecule type" value="Genomic_DNA"/>
</dbReference>
<evidence type="ECO:0000256" key="3">
    <source>
        <dbReference type="ARBA" id="ARBA00023054"/>
    </source>
</evidence>
<dbReference type="InterPro" id="IPR036872">
    <property type="entry name" value="CH_dom_sf"/>
</dbReference>
<dbReference type="PANTHER" id="PTHR18947:SF28">
    <property type="entry name" value="GIRDIN, ISOFORM A"/>
    <property type="match status" value="1"/>
</dbReference>
<feature type="coiled-coil region" evidence="4">
    <location>
        <begin position="1033"/>
        <end position="1067"/>
    </location>
</feature>
<dbReference type="GO" id="GO:0031122">
    <property type="term" value="P:cytoplasmic microtubule organization"/>
    <property type="evidence" value="ECO:0007669"/>
    <property type="project" value="TreeGrafter"/>
</dbReference>
<dbReference type="PANTHER" id="PTHR18947">
    <property type="entry name" value="HOOK PROTEINS"/>
    <property type="match status" value="1"/>
</dbReference>
<dbReference type="AlphaFoldDB" id="A0AAN9VZ32"/>
<feature type="region of interest" description="Disordered" evidence="5">
    <location>
        <begin position="1086"/>
        <end position="1128"/>
    </location>
</feature>
<feature type="region of interest" description="Disordered" evidence="5">
    <location>
        <begin position="528"/>
        <end position="586"/>
    </location>
</feature>
<dbReference type="Pfam" id="PF19047">
    <property type="entry name" value="HOOK_N"/>
    <property type="match status" value="1"/>
</dbReference>
<feature type="region of interest" description="Disordered" evidence="5">
    <location>
        <begin position="202"/>
        <end position="228"/>
    </location>
</feature>
<evidence type="ECO:0000256" key="5">
    <source>
        <dbReference type="SAM" id="MobiDB-lite"/>
    </source>
</evidence>
<feature type="compositionally biased region" description="Polar residues" evidence="5">
    <location>
        <begin position="1228"/>
        <end position="1245"/>
    </location>
</feature>
<accession>A0AAN9VZ32</accession>
<organism evidence="7 8">
    <name type="scientific">Gryllus longicercus</name>
    <dbReference type="NCBI Taxonomy" id="2509291"/>
    <lineage>
        <taxon>Eukaryota</taxon>
        <taxon>Metazoa</taxon>
        <taxon>Ecdysozoa</taxon>
        <taxon>Arthropoda</taxon>
        <taxon>Hexapoda</taxon>
        <taxon>Insecta</taxon>
        <taxon>Pterygota</taxon>
        <taxon>Neoptera</taxon>
        <taxon>Polyneoptera</taxon>
        <taxon>Orthoptera</taxon>
        <taxon>Ensifera</taxon>
        <taxon>Gryllidea</taxon>
        <taxon>Grylloidea</taxon>
        <taxon>Gryllidae</taxon>
        <taxon>Gryllinae</taxon>
        <taxon>Gryllus</taxon>
    </lineage>
</organism>
<dbReference type="SUPFAM" id="SSF116907">
    <property type="entry name" value="Hook domain"/>
    <property type="match status" value="1"/>
</dbReference>
<feature type="region of interest" description="Disordered" evidence="5">
    <location>
        <begin position="404"/>
        <end position="437"/>
    </location>
</feature>
<feature type="coiled-coil region" evidence="4">
    <location>
        <begin position="767"/>
        <end position="829"/>
    </location>
</feature>
<dbReference type="GO" id="GO:0051959">
    <property type="term" value="F:dynein light intermediate chain binding"/>
    <property type="evidence" value="ECO:0007669"/>
    <property type="project" value="TreeGrafter"/>
</dbReference>
<feature type="domain" description="HOOK N-terminal" evidence="6">
    <location>
        <begin position="15"/>
        <end position="152"/>
    </location>
</feature>
<dbReference type="GO" id="GO:0030705">
    <property type="term" value="P:cytoskeleton-dependent intracellular transport"/>
    <property type="evidence" value="ECO:0007669"/>
    <property type="project" value="InterPro"/>
</dbReference>
<evidence type="ECO:0000256" key="4">
    <source>
        <dbReference type="SAM" id="Coils"/>
    </source>
</evidence>
<keyword evidence="3 4" id="KW-0175">Coiled coil</keyword>
<protein>
    <recommendedName>
        <fullName evidence="6">HOOK N-terminal domain-containing protein</fullName>
    </recommendedName>
</protein>
<reference evidence="7 8" key="1">
    <citation type="submission" date="2024-03" db="EMBL/GenBank/DDBJ databases">
        <title>The genome assembly and annotation of the cricket Gryllus longicercus Weissman &amp; Gray.</title>
        <authorList>
            <person name="Szrajer S."/>
            <person name="Gray D."/>
            <person name="Ylla G."/>
        </authorList>
    </citation>
    <scope>NUCLEOTIDE SEQUENCE [LARGE SCALE GENOMIC DNA]</scope>
    <source>
        <strain evidence="7">DAG 2021-001</strain>
        <tissue evidence="7">Whole body minus gut</tissue>
    </source>
</reference>
<dbReference type="GO" id="GO:0005813">
    <property type="term" value="C:centrosome"/>
    <property type="evidence" value="ECO:0007669"/>
    <property type="project" value="TreeGrafter"/>
</dbReference>
<dbReference type="GO" id="GO:0005737">
    <property type="term" value="C:cytoplasm"/>
    <property type="evidence" value="ECO:0007669"/>
    <property type="project" value="UniProtKB-SubCell"/>
</dbReference>
<evidence type="ECO:0000259" key="6">
    <source>
        <dbReference type="Pfam" id="PF19047"/>
    </source>
</evidence>
<evidence type="ECO:0000256" key="2">
    <source>
        <dbReference type="ARBA" id="ARBA00022490"/>
    </source>
</evidence>
<dbReference type="InterPro" id="IPR043936">
    <property type="entry name" value="HOOK_N"/>
</dbReference>
<feature type="compositionally biased region" description="Polar residues" evidence="5">
    <location>
        <begin position="204"/>
        <end position="213"/>
    </location>
</feature>
<feature type="compositionally biased region" description="Basic and acidic residues" evidence="5">
    <location>
        <begin position="1096"/>
        <end position="1108"/>
    </location>
</feature>
<feature type="region of interest" description="Disordered" evidence="5">
    <location>
        <begin position="1228"/>
        <end position="1268"/>
    </location>
</feature>
<feature type="compositionally biased region" description="Low complexity" evidence="5">
    <location>
        <begin position="558"/>
        <end position="567"/>
    </location>
</feature>
<dbReference type="CDD" id="cd22223">
    <property type="entry name" value="HkD_HkRP"/>
    <property type="match status" value="1"/>
</dbReference>
<evidence type="ECO:0000313" key="7">
    <source>
        <dbReference type="EMBL" id="KAK7870830.1"/>
    </source>
</evidence>
<evidence type="ECO:0000313" key="8">
    <source>
        <dbReference type="Proteomes" id="UP001378592"/>
    </source>
</evidence>
<dbReference type="Gene3D" id="1.10.418.10">
    <property type="entry name" value="Calponin-like domain"/>
    <property type="match status" value="1"/>
</dbReference>
<name>A0AAN9VZ32_9ORTH</name>
<comment type="subcellular location">
    <subcellularLocation>
        <location evidence="1">Cytoplasm</location>
    </subcellularLocation>
</comment>
<keyword evidence="8" id="KW-1185">Reference proteome</keyword>
<gene>
    <name evidence="7" type="ORF">R5R35_014418</name>
</gene>
<dbReference type="GO" id="GO:0008017">
    <property type="term" value="F:microtubule binding"/>
    <property type="evidence" value="ECO:0007669"/>
    <property type="project" value="TreeGrafter"/>
</dbReference>
<sequence>MAVAQEIEDFMRGPLVTWFCSCLDNPDRLTEYEDLADGTLIHEVLLQIDPEPMHHGVSPSHGNHVIRIKNMHVLIKNIKCLYEEELGQVVLVLPDCVKLGREPDSKAGLENMQLLLLLLLGCAVQCPNKETFIEHIKALDVDVQHDIVDCIKQVTDNHHIVLTQEATDVFPSDLMVNHIRRLVKERDDYLQHWTSLVLLDRGESSVSNGSPSEAQRKASASGGSSGDSYHLAVELADWKARLRKQRQELEEKSEALAECREDLEHQKALVTRLRQEVQELMQDARAAKAYRDELDAVRERAERVDKLEVEVQRYREKLSDIEFYKTRVEELREDNRVLLETREMLEEQLASARRRGDHVLQLEGDVLKCKQHINELTLERDAQQDKLQELFEENAQLQLLARSALNDSSSSATKGDGESDGADVMEGGSGDNSLSEQLTSNAQARALRLELENKRLLSAIDSLKESSFHESSNKILELEKEKKKLSIKVEQLQENCERLSQQNEDLEHIFRESCKKLQDTIDDLKRTGDKHHQELQVEKSRVEELEKSLEGMSKEKQQLQSSASSLQRRLEEQERLANTSTQQAEEWKAEAQRVPAIEATYNEAKAKLETLERENAAMQKEVTRLRSLVEEKDVALDQRTSEATVQEKELARMKKDLDDAFLQITRLQEVEREGQEVASRAAADRQALSTLQNELVRHKLGAQQLRHAFEKLGLDPDQLQDPETVLDRILLSQEVVRGVKELLEKEGAAGEPVDASADSAVGINQSSEDLQSELLALQSTADSLQSDNAQLQVTVSTLQSQVSSLSTQYTALQLANSQLAAEKDELMKEKGLQQAAHNQLLKDQDTLQSLHEVLSTQYESLCVEREGLKGTIRDLRSEIRLLKTQNEKQHEEYISLQQESDKFKTESHSLGNLRAEHSSLKDDFRQLFTANEKLRKEYHSSQLENRTMRVENGNLKLRLTEQQGELAKCNDHITALEVELSKKNNKFELLLQMNNSYEDDKRVLMDHMSQMLSQIHDLVTHSLEDKQHYHMEEKMLTDKLNNIRRQKEKLEEKIMEHYRRLDSCSTKKKSFGATLVKRVRKAGSEFMSKVPRNRRSWREDSQLEEHPQPCHGSESGEGGNESDTSMDDARSRLLRDTHNSDGFTQSSLSLGSAGTRRTVYYTGEENNENQEINNSSFVKIQDDRSSFHGTTELPDTSNSQQDQSRFLVYNRISTVIGGGDAGVASQNQALHEAPSQGSLLSTRSHSPAPGDNKRGGPSRANKSGKTDNSVWYEYGCV</sequence>
<feature type="coiled-coil region" evidence="4">
    <location>
        <begin position="865"/>
        <end position="899"/>
    </location>
</feature>
<evidence type="ECO:0000256" key="1">
    <source>
        <dbReference type="ARBA" id="ARBA00004496"/>
    </source>
</evidence>
<proteinExistence type="predicted"/>
<keyword evidence="2" id="KW-0963">Cytoplasm</keyword>
<feature type="compositionally biased region" description="Low complexity" evidence="5">
    <location>
        <begin position="218"/>
        <end position="228"/>
    </location>
</feature>